<sequence length="275" mass="31424">MGNIFVIGPRKSGKTTYLAGLAYWSERKMAFNQKMFTVHPLNEDARHLAEQARNIILSGDSLEGTRLPLGGVSDLPVYSFQIEVKRKLHKNETINLVVKDAAGELFDELESGFIYHKHEDLFQELLSKDVGGCLIFLTGWQGNSDEYYAQKLRVFTQKLDFYERTKDLRVAVAITKCERGELWPGRLDPGVDLFDVHLRQTKLLLQSEIAPENLRFFALSTFGVLGRNDPRPNRINEPGWDGEMSVLRDPDKWQPYSIFSPLYWLSTGNRIGVNV</sequence>
<dbReference type="Proteomes" id="UP000003959">
    <property type="component" value="Unassembled WGS sequence"/>
</dbReference>
<dbReference type="RefSeq" id="WP_008184443.1">
    <property type="nucleotide sequence ID" value="NZ_GL890912.1"/>
</dbReference>
<keyword evidence="2" id="KW-1185">Reference proteome</keyword>
<evidence type="ECO:0000313" key="1">
    <source>
        <dbReference type="EMBL" id="EGJ32565.1"/>
    </source>
</evidence>
<accession>F4XS73</accession>
<proteinExistence type="predicted"/>
<organism evidence="1 2">
    <name type="scientific">Moorena producens 3L</name>
    <dbReference type="NCBI Taxonomy" id="489825"/>
    <lineage>
        <taxon>Bacteria</taxon>
        <taxon>Bacillati</taxon>
        <taxon>Cyanobacteriota</taxon>
        <taxon>Cyanophyceae</taxon>
        <taxon>Coleofasciculales</taxon>
        <taxon>Coleofasciculaceae</taxon>
        <taxon>Moorena</taxon>
    </lineage>
</organism>
<dbReference type="AlphaFoldDB" id="F4XS73"/>
<dbReference type="OrthoDB" id="495726at2"/>
<name>F4XS73_9CYAN</name>
<dbReference type="eggNOG" id="COG1100">
    <property type="taxonomic scope" value="Bacteria"/>
</dbReference>
<reference evidence="2" key="1">
    <citation type="journal article" date="2011" name="Proc. Natl. Acad. Sci. U.S.A.">
        <title>Genomic insights into the physiology and ecology of the marine filamentous cyanobacterium Lyngbya majuscula.</title>
        <authorList>
            <person name="Jones A.C."/>
            <person name="Monroe E.A."/>
            <person name="Podell S."/>
            <person name="Hess W.R."/>
            <person name="Klages S."/>
            <person name="Esquenazi E."/>
            <person name="Niessen S."/>
            <person name="Hoover H."/>
            <person name="Rothmann M."/>
            <person name="Lasken R.S."/>
            <person name="Yates J.R.III."/>
            <person name="Reinhardt R."/>
            <person name="Kube M."/>
            <person name="Burkart M.D."/>
            <person name="Allen E.E."/>
            <person name="Dorrestein P.C."/>
            <person name="Gerwick W.H."/>
            <person name="Gerwick L."/>
        </authorList>
    </citation>
    <scope>NUCLEOTIDE SEQUENCE [LARGE SCALE GENOMIC DNA]</scope>
    <source>
        <strain evidence="2">3L</strain>
    </source>
</reference>
<protein>
    <submittedName>
        <fullName evidence="1">Uncharacterized protein</fullName>
    </submittedName>
</protein>
<gene>
    <name evidence="1" type="ORF">LYNGBM3L_12240</name>
</gene>
<dbReference type="HOGENOM" id="CLU_079296_0_0_3"/>
<dbReference type="EMBL" id="GL890912">
    <property type="protein sequence ID" value="EGJ32565.1"/>
    <property type="molecule type" value="Genomic_DNA"/>
</dbReference>
<evidence type="ECO:0000313" key="2">
    <source>
        <dbReference type="Proteomes" id="UP000003959"/>
    </source>
</evidence>